<dbReference type="PANTHER" id="PTHR35303:SF5">
    <property type="entry name" value="OS02G0197800 PROTEIN"/>
    <property type="match status" value="1"/>
</dbReference>
<evidence type="ECO:0000256" key="2">
    <source>
        <dbReference type="ARBA" id="ARBA00023004"/>
    </source>
</evidence>
<accession>A0A430HHR8</accession>
<evidence type="ECO:0000313" key="5">
    <source>
        <dbReference type="EMBL" id="RSZ57056.1"/>
    </source>
</evidence>
<reference evidence="5 6" key="1">
    <citation type="submission" date="2018-12" db="EMBL/GenBank/DDBJ databases">
        <authorList>
            <person name="Yang E."/>
        </authorList>
    </citation>
    <scope>NUCLEOTIDE SEQUENCE [LARGE SCALE GENOMIC DNA]</scope>
    <source>
        <strain evidence="5 6">SOD</strain>
    </source>
</reference>
<dbReference type="InterPro" id="IPR010376">
    <property type="entry name" value="GBBH-like_N"/>
</dbReference>
<dbReference type="OrthoDB" id="9794178at2"/>
<gene>
    <name evidence="5" type="ORF">EJB06_22140</name>
</gene>
<dbReference type="PANTHER" id="PTHR35303">
    <property type="entry name" value="OS02G0197800 PROTEIN"/>
    <property type="match status" value="1"/>
</dbReference>
<evidence type="ECO:0000256" key="3">
    <source>
        <dbReference type="SAM" id="MobiDB-lite"/>
    </source>
</evidence>
<dbReference type="AlphaFoldDB" id="A0A430HHR8"/>
<dbReference type="GO" id="GO:0046872">
    <property type="term" value="F:metal ion binding"/>
    <property type="evidence" value="ECO:0007669"/>
    <property type="project" value="UniProtKB-KW"/>
</dbReference>
<dbReference type="EMBL" id="RXLQ01000012">
    <property type="protein sequence ID" value="RSZ57056.1"/>
    <property type="molecule type" value="Genomic_DNA"/>
</dbReference>
<keyword evidence="2" id="KW-0408">Iron</keyword>
<sequence length="140" mass="15169">MRMNPTALTVHQKSRVLDISFEDGSSFSIPFELLRVYSPSAEVRGHGQGQEVLQLGKRDVGVTALEPVGNYAVQPTFSDGHNTGLFSWDYLYKLGNEQAALWADYMARLHAAGFEGDAGREPGAELPGAATAHKGCGHKH</sequence>
<feature type="domain" description="Gamma-butyrobetaine hydroxylase-like N-terminal" evidence="4">
    <location>
        <begin position="9"/>
        <end position="92"/>
    </location>
</feature>
<evidence type="ECO:0000259" key="4">
    <source>
        <dbReference type="Pfam" id="PF06155"/>
    </source>
</evidence>
<dbReference type="Gene3D" id="3.30.2020.30">
    <property type="match status" value="1"/>
</dbReference>
<dbReference type="Pfam" id="PF06155">
    <property type="entry name" value="GBBH-like_N"/>
    <property type="match status" value="1"/>
</dbReference>
<evidence type="ECO:0000313" key="6">
    <source>
        <dbReference type="Proteomes" id="UP000278085"/>
    </source>
</evidence>
<dbReference type="Proteomes" id="UP000278085">
    <property type="component" value="Unassembled WGS sequence"/>
</dbReference>
<keyword evidence="6" id="KW-1185">Reference proteome</keyword>
<keyword evidence="1" id="KW-0479">Metal-binding</keyword>
<dbReference type="InterPro" id="IPR038492">
    <property type="entry name" value="GBBH-like_N_sf"/>
</dbReference>
<name>A0A430HHR8_9BURK</name>
<evidence type="ECO:0000256" key="1">
    <source>
        <dbReference type="ARBA" id="ARBA00022723"/>
    </source>
</evidence>
<proteinExistence type="predicted"/>
<organism evidence="5 6">
    <name type="scientific">Massilia atriviolacea</name>
    <dbReference type="NCBI Taxonomy" id="2495579"/>
    <lineage>
        <taxon>Bacteria</taxon>
        <taxon>Pseudomonadati</taxon>
        <taxon>Pseudomonadota</taxon>
        <taxon>Betaproteobacteria</taxon>
        <taxon>Burkholderiales</taxon>
        <taxon>Oxalobacteraceae</taxon>
        <taxon>Telluria group</taxon>
        <taxon>Massilia</taxon>
    </lineage>
</organism>
<comment type="caution">
    <text evidence="5">The sequence shown here is derived from an EMBL/GenBank/DDBJ whole genome shotgun (WGS) entry which is preliminary data.</text>
</comment>
<protein>
    <submittedName>
        <fullName evidence="5">DUF971 domain-containing protein</fullName>
    </submittedName>
</protein>
<feature type="region of interest" description="Disordered" evidence="3">
    <location>
        <begin position="120"/>
        <end position="140"/>
    </location>
</feature>